<evidence type="ECO:0000313" key="9">
    <source>
        <dbReference type="EMBL" id="QCB28454.1"/>
    </source>
</evidence>
<evidence type="ECO:0000259" key="8">
    <source>
        <dbReference type="Pfam" id="PF09335"/>
    </source>
</evidence>
<evidence type="ECO:0000256" key="5">
    <source>
        <dbReference type="ARBA" id="ARBA00022989"/>
    </source>
</evidence>
<dbReference type="InterPro" id="IPR032816">
    <property type="entry name" value="VTT_dom"/>
</dbReference>
<name>A0A4P7QHX2_9CORY</name>
<dbReference type="Proteomes" id="UP000296352">
    <property type="component" value="Chromosome"/>
</dbReference>
<keyword evidence="4 7" id="KW-0812">Transmembrane</keyword>
<dbReference type="GO" id="GO:0005886">
    <property type="term" value="C:plasma membrane"/>
    <property type="evidence" value="ECO:0007669"/>
    <property type="project" value="UniProtKB-SubCell"/>
</dbReference>
<keyword evidence="10" id="KW-1185">Reference proteome</keyword>
<keyword evidence="3 7" id="KW-1003">Cell membrane</keyword>
<evidence type="ECO:0000256" key="2">
    <source>
        <dbReference type="ARBA" id="ARBA00008640"/>
    </source>
</evidence>
<dbReference type="KEGG" id="cee:CENDO_05875"/>
<evidence type="ECO:0000313" key="10">
    <source>
        <dbReference type="Proteomes" id="UP000296352"/>
    </source>
</evidence>
<reference evidence="9 10" key="1">
    <citation type="submission" date="2019-04" db="EMBL/GenBank/DDBJ databases">
        <title>Corynebacterium endometrii sp. nov., isolated from the uterus of a cow with endometritis.</title>
        <authorList>
            <person name="Ballas P."/>
            <person name="Ruckert C."/>
            <person name="Wagener K."/>
            <person name="Drillich M."/>
            <person name="Kaempfer P."/>
            <person name="Busse H.-J."/>
            <person name="Ehling-Schulz M."/>
        </authorList>
    </citation>
    <scope>NUCLEOTIDE SEQUENCE [LARGE SCALE GENOMIC DNA]</scope>
    <source>
        <strain evidence="9 10">LMM-1653</strain>
    </source>
</reference>
<evidence type="ECO:0000256" key="6">
    <source>
        <dbReference type="ARBA" id="ARBA00023136"/>
    </source>
</evidence>
<dbReference type="EMBL" id="CP039247">
    <property type="protein sequence ID" value="QCB28454.1"/>
    <property type="molecule type" value="Genomic_DNA"/>
</dbReference>
<evidence type="ECO:0000256" key="1">
    <source>
        <dbReference type="ARBA" id="ARBA00004651"/>
    </source>
</evidence>
<dbReference type="RefSeq" id="WP_136141191.1">
    <property type="nucleotide sequence ID" value="NZ_CP039247.1"/>
</dbReference>
<protein>
    <recommendedName>
        <fullName evidence="7">TVP38/TMEM64 family membrane protein</fullName>
    </recommendedName>
</protein>
<feature type="transmembrane region" description="Helical" evidence="7">
    <location>
        <begin position="188"/>
        <end position="211"/>
    </location>
</feature>
<feature type="transmembrane region" description="Helical" evidence="7">
    <location>
        <begin position="71"/>
        <end position="91"/>
    </location>
</feature>
<dbReference type="InterPro" id="IPR015414">
    <property type="entry name" value="TMEM64"/>
</dbReference>
<feature type="transmembrane region" description="Helical" evidence="7">
    <location>
        <begin position="156"/>
        <end position="176"/>
    </location>
</feature>
<accession>A0A4P7QHX2</accession>
<evidence type="ECO:0000256" key="3">
    <source>
        <dbReference type="ARBA" id="ARBA00022475"/>
    </source>
</evidence>
<dbReference type="PANTHER" id="PTHR12677:SF59">
    <property type="entry name" value="GOLGI APPARATUS MEMBRANE PROTEIN TVP38-RELATED"/>
    <property type="match status" value="1"/>
</dbReference>
<keyword evidence="5 7" id="KW-1133">Transmembrane helix</keyword>
<dbReference type="AlphaFoldDB" id="A0A4P7QHX2"/>
<dbReference type="PANTHER" id="PTHR12677">
    <property type="entry name" value="GOLGI APPARATUS MEMBRANE PROTEIN TVP38-RELATED"/>
    <property type="match status" value="1"/>
</dbReference>
<comment type="subcellular location">
    <subcellularLocation>
        <location evidence="1 7">Cell membrane</location>
        <topology evidence="1 7">Multi-pass membrane protein</topology>
    </subcellularLocation>
</comment>
<feature type="transmembrane region" description="Helical" evidence="7">
    <location>
        <begin position="103"/>
        <end position="128"/>
    </location>
</feature>
<dbReference type="OrthoDB" id="5242213at2"/>
<proteinExistence type="inferred from homology"/>
<organism evidence="9 10">
    <name type="scientific">Corynebacterium endometrii</name>
    <dbReference type="NCBI Taxonomy" id="2488819"/>
    <lineage>
        <taxon>Bacteria</taxon>
        <taxon>Bacillati</taxon>
        <taxon>Actinomycetota</taxon>
        <taxon>Actinomycetes</taxon>
        <taxon>Mycobacteriales</taxon>
        <taxon>Corynebacteriaceae</taxon>
        <taxon>Corynebacterium</taxon>
    </lineage>
</organism>
<feature type="transmembrane region" description="Helical" evidence="7">
    <location>
        <begin position="217"/>
        <end position="237"/>
    </location>
</feature>
<evidence type="ECO:0000256" key="4">
    <source>
        <dbReference type="ARBA" id="ARBA00022692"/>
    </source>
</evidence>
<feature type="domain" description="VTT" evidence="8">
    <location>
        <begin position="91"/>
        <end position="208"/>
    </location>
</feature>
<dbReference type="Pfam" id="PF09335">
    <property type="entry name" value="VTT_dom"/>
    <property type="match status" value="1"/>
</dbReference>
<evidence type="ECO:0000256" key="7">
    <source>
        <dbReference type="RuleBase" id="RU366058"/>
    </source>
</evidence>
<sequence length="252" mass="27227">MPTSHPSRSSSWVHSLLGFIGETLCDAISSVRQWSIRQWLLSIAIVATVLTFMFAVELPELATLRTEAREHGAWSLPIVWVAYVIFTLFPIPRTIWTVASGILFGPAVGMLVALSALTVSATLAFSAVRSALGEWIRPRLSHPAVSGLNEHLSKRGWLAIASLRMIAAVPFSALNYAAGLTSIPLGQFAFATLIGSIPTTALGVFFGDALVYGSNPWIVAAMIFFALIGFAALYADYRNAHANNTRKVKPVQ</sequence>
<keyword evidence="6 7" id="KW-0472">Membrane</keyword>
<feature type="transmembrane region" description="Helical" evidence="7">
    <location>
        <begin position="39"/>
        <end position="59"/>
    </location>
</feature>
<gene>
    <name evidence="9" type="primary">ydjZ</name>
    <name evidence="9" type="ORF">CENDO_05875</name>
</gene>
<comment type="similarity">
    <text evidence="2 7">Belongs to the TVP38/TMEM64 family.</text>
</comment>